<proteinExistence type="predicted"/>
<dbReference type="Proteomes" id="UP001281147">
    <property type="component" value="Unassembled WGS sequence"/>
</dbReference>
<accession>A0ACC3MF43</accession>
<evidence type="ECO:0000313" key="2">
    <source>
        <dbReference type="Proteomes" id="UP001281147"/>
    </source>
</evidence>
<sequence length="275" mass="31206">MAKHCPEIPVPGVYDYNDGSGDGRPPFIAEHYIDTNSLADAWMTFSAAEKDEVARKIAEMVVRLGEIRFDTIGGMKPHGTLGPTVEGAKLFKGRDAYHDPVYYDIGPYDSIKHYILAYLDKEIYYYSHADDTVLDQDLFEEIKPAEFVRTLKEKRASVEAELDASPRTEPFVLCHNDLQGRNILMRGTEIAAVIDWEFAGSYPLSELNSDGMEVLEMVDDETEEECMRWSSKISELVEQVTRERGWAEDDIELLTSSGDRTLQSVRVEMMPETED</sequence>
<gene>
    <name evidence="1" type="ORF">LTR37_019762</name>
</gene>
<organism evidence="1 2">
    <name type="scientific">Vermiconidia calcicola</name>
    <dbReference type="NCBI Taxonomy" id="1690605"/>
    <lineage>
        <taxon>Eukaryota</taxon>
        <taxon>Fungi</taxon>
        <taxon>Dikarya</taxon>
        <taxon>Ascomycota</taxon>
        <taxon>Pezizomycotina</taxon>
        <taxon>Dothideomycetes</taxon>
        <taxon>Dothideomycetidae</taxon>
        <taxon>Mycosphaerellales</taxon>
        <taxon>Extremaceae</taxon>
        <taxon>Vermiconidia</taxon>
    </lineage>
</organism>
<reference evidence="1" key="1">
    <citation type="submission" date="2023-07" db="EMBL/GenBank/DDBJ databases">
        <title>Black Yeasts Isolated from many extreme environments.</title>
        <authorList>
            <person name="Coleine C."/>
            <person name="Stajich J.E."/>
            <person name="Selbmann L."/>
        </authorList>
    </citation>
    <scope>NUCLEOTIDE SEQUENCE</scope>
    <source>
        <strain evidence="1">CCFEE 5714</strain>
    </source>
</reference>
<keyword evidence="2" id="KW-1185">Reference proteome</keyword>
<name>A0ACC3MF43_9PEZI</name>
<comment type="caution">
    <text evidence="1">The sequence shown here is derived from an EMBL/GenBank/DDBJ whole genome shotgun (WGS) entry which is preliminary data.</text>
</comment>
<evidence type="ECO:0000313" key="1">
    <source>
        <dbReference type="EMBL" id="KAK3686515.1"/>
    </source>
</evidence>
<dbReference type="EMBL" id="JAUTXU010000316">
    <property type="protein sequence ID" value="KAK3686515.1"/>
    <property type="molecule type" value="Genomic_DNA"/>
</dbReference>
<protein>
    <submittedName>
        <fullName evidence="1">Uncharacterized protein</fullName>
    </submittedName>
</protein>